<dbReference type="SUPFAM" id="SSF56176">
    <property type="entry name" value="FAD-binding/transporter-associated domain-like"/>
    <property type="match status" value="1"/>
</dbReference>
<keyword evidence="1" id="KW-0285">Flavoprotein</keyword>
<proteinExistence type="predicted"/>
<dbReference type="Gene3D" id="3.40.462.10">
    <property type="entry name" value="FAD-linked oxidases, C-terminal domain"/>
    <property type="match status" value="1"/>
</dbReference>
<dbReference type="PANTHER" id="PTHR11748:SF114">
    <property type="entry name" value="ARYL-ALCOHOL OXIDASE VANILLYL-ALCOHOL OXIDASE (AFU_ORTHOLOGUE AFUA_3G09500)-RELATED"/>
    <property type="match status" value="1"/>
</dbReference>
<dbReference type="InterPro" id="IPR036318">
    <property type="entry name" value="FAD-bd_PCMH-like_sf"/>
</dbReference>
<comment type="caution">
    <text evidence="4">The sequence shown here is derived from an EMBL/GenBank/DDBJ whole genome shotgun (WGS) entry which is preliminary data.</text>
</comment>
<dbReference type="Gene3D" id="1.10.45.10">
    <property type="entry name" value="Vanillyl-alcohol Oxidase, Chain A, domain 4"/>
    <property type="match status" value="1"/>
</dbReference>
<evidence type="ECO:0000256" key="2">
    <source>
        <dbReference type="ARBA" id="ARBA00022827"/>
    </source>
</evidence>
<dbReference type="Gene3D" id="3.30.465.10">
    <property type="match status" value="1"/>
</dbReference>
<dbReference type="AlphaFoldDB" id="A0A4T3F2M1"/>
<dbReference type="Pfam" id="PF01565">
    <property type="entry name" value="FAD_binding_4"/>
    <property type="match status" value="1"/>
</dbReference>
<dbReference type="Proteomes" id="UP000309389">
    <property type="component" value="Unassembled WGS sequence"/>
</dbReference>
<dbReference type="InterPro" id="IPR016166">
    <property type="entry name" value="FAD-bd_PCMH"/>
</dbReference>
<dbReference type="InterPro" id="IPR016170">
    <property type="entry name" value="Cytok_DH_C_sf"/>
</dbReference>
<evidence type="ECO:0000313" key="4">
    <source>
        <dbReference type="EMBL" id="TIX50951.1"/>
    </source>
</evidence>
<evidence type="ECO:0000313" key="5">
    <source>
        <dbReference type="Proteomes" id="UP000309389"/>
    </source>
</evidence>
<dbReference type="GO" id="GO:0071949">
    <property type="term" value="F:FAD binding"/>
    <property type="evidence" value="ECO:0007669"/>
    <property type="project" value="InterPro"/>
</dbReference>
<accession>A0A4T3F2M1</accession>
<gene>
    <name evidence="4" type="ORF">E5222_00190</name>
</gene>
<protein>
    <submittedName>
        <fullName evidence="4">FAD-binding oxidoreductase</fullName>
    </submittedName>
</protein>
<evidence type="ECO:0000256" key="1">
    <source>
        <dbReference type="ARBA" id="ARBA00022630"/>
    </source>
</evidence>
<dbReference type="Gene3D" id="3.30.43.10">
    <property type="entry name" value="Uridine Diphospho-n-acetylenolpyruvylglucosamine Reductase, domain 2"/>
    <property type="match status" value="1"/>
</dbReference>
<dbReference type="InterPro" id="IPR016167">
    <property type="entry name" value="FAD-bd_PCMH_sub1"/>
</dbReference>
<reference evidence="4 5" key="1">
    <citation type="submission" date="2019-04" db="EMBL/GenBank/DDBJ databases">
        <title>Altererythrobacter aquimixticola sp. nov., isolated from sediment of junction between the ocean and a freshwater spring.</title>
        <authorList>
            <person name="Yoon J.-H."/>
        </authorList>
    </citation>
    <scope>NUCLEOTIDE SEQUENCE [LARGE SCALE GENOMIC DNA]</scope>
    <source>
        <strain evidence="4 5">SSKS-13</strain>
    </source>
</reference>
<name>A0A4T3F2M1_9SPHN</name>
<dbReference type="InterPro" id="IPR016164">
    <property type="entry name" value="FAD-linked_Oxase-like_C"/>
</dbReference>
<evidence type="ECO:0000259" key="3">
    <source>
        <dbReference type="PROSITE" id="PS51387"/>
    </source>
</evidence>
<keyword evidence="2" id="KW-0274">FAD</keyword>
<dbReference type="GO" id="GO:0004458">
    <property type="term" value="F:D-lactate dehydrogenase (cytochrome) activity"/>
    <property type="evidence" value="ECO:0007669"/>
    <property type="project" value="TreeGrafter"/>
</dbReference>
<dbReference type="SUPFAM" id="SSF55103">
    <property type="entry name" value="FAD-linked oxidases, C-terminal domain"/>
    <property type="match status" value="1"/>
</dbReference>
<dbReference type="EMBL" id="SSHH01000001">
    <property type="protein sequence ID" value="TIX50951.1"/>
    <property type="molecule type" value="Genomic_DNA"/>
</dbReference>
<dbReference type="InterPro" id="IPR006094">
    <property type="entry name" value="Oxid_FAD_bind_N"/>
</dbReference>
<dbReference type="GO" id="GO:0008720">
    <property type="term" value="F:D-lactate dehydrogenase (NAD+) activity"/>
    <property type="evidence" value="ECO:0007669"/>
    <property type="project" value="TreeGrafter"/>
</dbReference>
<dbReference type="OrthoDB" id="9811557at2"/>
<keyword evidence="5" id="KW-1185">Reference proteome</keyword>
<dbReference type="PROSITE" id="PS51387">
    <property type="entry name" value="FAD_PCMH"/>
    <property type="match status" value="1"/>
</dbReference>
<dbReference type="InterPro" id="IPR016171">
    <property type="entry name" value="Vanillyl_alc_oxidase_C-sub2"/>
</dbReference>
<sequence length="535" mass="59457">MRERQFMATPPNMSAADFADGLSAMRSAVGADWVFDQPADLNTYRDFYSVLWGEPEEKVASAAVAPANVEEVQQVVRIANERRIPIYPISTGRNLGYGGSAPVLSGSVVLDLKRMNRVIEVNEDNCSCLVEPGVSFFDMYRHLQESGSKLMMSVPDPGWGSLVGNALDSGGGYTVQGYRGHFEAVCGIEAVMADGELFRTGMGALPGSETWQQYRMGIGPCMDGLFRQSTLGVVTKMGFWMFPRPEAWLSASVSVMRYEDLEELVRIANELEYGNIFNGMPGFSSPVLTQGNPIVMAMVPDAAEMNRMVEESGIPAWSFSPNFYGPEKVIRAQWEYVQSRFAHIPGVRFAEQSFVDLPISAEDMERIHKPRFGIPSLEIFNVGSRGYGDFNPSDGHIWFSAVIPRSGKGIIDANRVMRRECERLGLDLFMFAPAVTCWTRSFVLFAAVPVYKDPARNQHLREAVREIIDICAEHGWGEYRCPPAFMDDVMGAYSFGDHKLRRVNEAIKDALDPNGILSAGRYGVWPKHLREGRGA</sequence>
<dbReference type="InterPro" id="IPR016169">
    <property type="entry name" value="FAD-bd_PCMH_sub2"/>
</dbReference>
<feature type="domain" description="FAD-binding PCMH-type" evidence="3">
    <location>
        <begin position="56"/>
        <end position="244"/>
    </location>
</feature>
<dbReference type="PANTHER" id="PTHR11748">
    <property type="entry name" value="D-LACTATE DEHYDROGENASE"/>
    <property type="match status" value="1"/>
</dbReference>
<organism evidence="4 5">
    <name type="scientific">Alteraurantiacibacter aquimixticola</name>
    <dbReference type="NCBI Taxonomy" id="2489173"/>
    <lineage>
        <taxon>Bacteria</taxon>
        <taxon>Pseudomonadati</taxon>
        <taxon>Pseudomonadota</taxon>
        <taxon>Alphaproteobacteria</taxon>
        <taxon>Sphingomonadales</taxon>
        <taxon>Erythrobacteraceae</taxon>
        <taxon>Alteraurantiacibacter</taxon>
    </lineage>
</organism>
<dbReference type="GO" id="GO:1903457">
    <property type="term" value="P:lactate catabolic process"/>
    <property type="evidence" value="ECO:0007669"/>
    <property type="project" value="TreeGrafter"/>
</dbReference>